<dbReference type="SUPFAM" id="SSF103473">
    <property type="entry name" value="MFS general substrate transporter"/>
    <property type="match status" value="1"/>
</dbReference>
<feature type="transmembrane region" description="Helical" evidence="7">
    <location>
        <begin position="416"/>
        <end position="434"/>
    </location>
</feature>
<dbReference type="GO" id="GO:0022857">
    <property type="term" value="F:transmembrane transporter activity"/>
    <property type="evidence" value="ECO:0007669"/>
    <property type="project" value="InterPro"/>
</dbReference>
<name>A0A329MKJ2_9BACL</name>
<comment type="subcellular location">
    <subcellularLocation>
        <location evidence="1">Cell membrane</location>
        <topology evidence="1">Multi-pass membrane protein</topology>
    </subcellularLocation>
</comment>
<feature type="transmembrane region" description="Helical" evidence="7">
    <location>
        <begin position="298"/>
        <end position="318"/>
    </location>
</feature>
<evidence type="ECO:0000313" key="8">
    <source>
        <dbReference type="EMBL" id="RAV20160.1"/>
    </source>
</evidence>
<evidence type="ECO:0000256" key="1">
    <source>
        <dbReference type="ARBA" id="ARBA00004651"/>
    </source>
</evidence>
<keyword evidence="3" id="KW-1003">Cell membrane</keyword>
<feature type="transmembrane region" description="Helical" evidence="7">
    <location>
        <begin position="503"/>
        <end position="522"/>
    </location>
</feature>
<dbReference type="EMBL" id="QMFB01000009">
    <property type="protein sequence ID" value="RAV20160.1"/>
    <property type="molecule type" value="Genomic_DNA"/>
</dbReference>
<comment type="caution">
    <text evidence="8">The sequence shown here is derived from an EMBL/GenBank/DDBJ whole genome shotgun (WGS) entry which is preliminary data.</text>
</comment>
<dbReference type="AlphaFoldDB" id="A0A329MKJ2"/>
<evidence type="ECO:0000256" key="7">
    <source>
        <dbReference type="SAM" id="Phobius"/>
    </source>
</evidence>
<accession>A0A329MKJ2</accession>
<dbReference type="PANTHER" id="PTHR43266">
    <property type="entry name" value="MACROLIDE-EFFLUX PROTEIN"/>
    <property type="match status" value="1"/>
</dbReference>
<feature type="transmembrane region" description="Helical" evidence="7">
    <location>
        <begin position="351"/>
        <end position="374"/>
    </location>
</feature>
<evidence type="ECO:0000313" key="9">
    <source>
        <dbReference type="Proteomes" id="UP000250369"/>
    </source>
</evidence>
<feature type="transmembrane region" description="Helical" evidence="7">
    <location>
        <begin position="226"/>
        <end position="249"/>
    </location>
</feature>
<feature type="transmembrane region" description="Helical" evidence="7">
    <location>
        <begin position="386"/>
        <end position="404"/>
    </location>
</feature>
<feature type="transmembrane region" description="Helical" evidence="7">
    <location>
        <begin position="440"/>
        <end position="460"/>
    </location>
</feature>
<keyword evidence="2" id="KW-0813">Transport</keyword>
<keyword evidence="5 7" id="KW-1133">Transmembrane helix</keyword>
<keyword evidence="9" id="KW-1185">Reference proteome</keyword>
<keyword evidence="6 7" id="KW-0472">Membrane</keyword>
<feature type="transmembrane region" description="Helical" evidence="7">
    <location>
        <begin position="147"/>
        <end position="171"/>
    </location>
</feature>
<dbReference type="Gene3D" id="1.20.1250.20">
    <property type="entry name" value="MFS general substrate transporter like domains"/>
    <property type="match status" value="1"/>
</dbReference>
<dbReference type="Pfam" id="PF07690">
    <property type="entry name" value="MFS_1"/>
    <property type="match status" value="1"/>
</dbReference>
<protein>
    <submittedName>
        <fullName evidence="8">Lysophospholipid transporter LplT</fullName>
    </submittedName>
</protein>
<evidence type="ECO:0000256" key="5">
    <source>
        <dbReference type="ARBA" id="ARBA00022989"/>
    </source>
</evidence>
<dbReference type="Proteomes" id="UP000250369">
    <property type="component" value="Unassembled WGS sequence"/>
</dbReference>
<feature type="transmembrane region" description="Helical" evidence="7">
    <location>
        <begin position="183"/>
        <end position="206"/>
    </location>
</feature>
<dbReference type="InterPro" id="IPR036259">
    <property type="entry name" value="MFS_trans_sf"/>
</dbReference>
<evidence type="ECO:0000256" key="6">
    <source>
        <dbReference type="ARBA" id="ARBA00023136"/>
    </source>
</evidence>
<gene>
    <name evidence="8" type="ORF">DQG23_16975</name>
</gene>
<dbReference type="NCBIfam" id="NF008397">
    <property type="entry name" value="PRK11195.1"/>
    <property type="match status" value="1"/>
</dbReference>
<evidence type="ECO:0000256" key="4">
    <source>
        <dbReference type="ARBA" id="ARBA00022692"/>
    </source>
</evidence>
<dbReference type="GO" id="GO:0005886">
    <property type="term" value="C:plasma membrane"/>
    <property type="evidence" value="ECO:0007669"/>
    <property type="project" value="UniProtKB-SubCell"/>
</dbReference>
<sequence length="548" mass="59427">MPLTNCRFDWPCRFISFECEKAIRGPRKRIRRGAAYSAEAAVRPACPGQLFNGGSSLRQCFILDRNVWTTFERNGNVYSPFYPISLYLSMKFLEKIYRLSLGGRLHLFRENGIVNKVAESRFNQKKGVIRRSGEAVMSAKRKGMRPLNAVVWTQFLSSFADNLNFFIIVGMVNRQGFANPDAYVSYIQIAFLAAYVILAPVVGTFADKRAKSQVLLVGNLFKTAGILLLFTGLHPAVCYLVLGIGAVIYSPAKYGILTELTNTEDELLRANAKVEGTTILAILLGTVAGGLLAKESDLPGLIACLVVYSASIAMTFFVPARGGNRDVRYGASAVAFLRDVKVLFAHPAARFSLIGTGAFWLTASVLRIALIAWLPENLGITDTDQQSLIIGVCAIGVVFSAFVTPKLVPAGKLYSSYVYGFIMVTAVMVAAFSPNVWLTVVLMLIIGLFGGVFLIPLNTILQEVGKDLIGPGKTIAIQNFVENALNVSGLTVYLLLISAGTPINWSVVGMGTLLLLFVLYLATQVGLVKRAGTDDKARKAAAELKSGA</sequence>
<reference evidence="8 9" key="1">
    <citation type="journal article" date="2009" name="Int. J. Syst. Evol. Microbiol.">
        <title>Paenibacillus contaminans sp. nov., isolated from a contaminated laboratory plate.</title>
        <authorList>
            <person name="Chou J.H."/>
            <person name="Lee J.H."/>
            <person name="Lin M.C."/>
            <person name="Chang P.S."/>
            <person name="Arun A.B."/>
            <person name="Young C.C."/>
            <person name="Chen W.M."/>
        </authorList>
    </citation>
    <scope>NUCLEOTIDE SEQUENCE [LARGE SCALE GENOMIC DNA]</scope>
    <source>
        <strain evidence="8 9">CKOBP-6</strain>
    </source>
</reference>
<dbReference type="PANTHER" id="PTHR43266:SF2">
    <property type="entry name" value="MAJOR FACILITATOR SUPERFAMILY (MFS) PROFILE DOMAIN-CONTAINING PROTEIN"/>
    <property type="match status" value="1"/>
</dbReference>
<organism evidence="8 9">
    <name type="scientific">Paenibacillus contaminans</name>
    <dbReference type="NCBI Taxonomy" id="450362"/>
    <lineage>
        <taxon>Bacteria</taxon>
        <taxon>Bacillati</taxon>
        <taxon>Bacillota</taxon>
        <taxon>Bacilli</taxon>
        <taxon>Bacillales</taxon>
        <taxon>Paenibacillaceae</taxon>
        <taxon>Paenibacillus</taxon>
    </lineage>
</organism>
<dbReference type="InterPro" id="IPR011701">
    <property type="entry name" value="MFS"/>
</dbReference>
<dbReference type="CDD" id="cd06173">
    <property type="entry name" value="MFS_MefA_like"/>
    <property type="match status" value="1"/>
</dbReference>
<keyword evidence="4 7" id="KW-0812">Transmembrane</keyword>
<evidence type="ECO:0000256" key="2">
    <source>
        <dbReference type="ARBA" id="ARBA00022448"/>
    </source>
</evidence>
<feature type="transmembrane region" description="Helical" evidence="7">
    <location>
        <begin position="480"/>
        <end position="497"/>
    </location>
</feature>
<proteinExistence type="predicted"/>
<evidence type="ECO:0000256" key="3">
    <source>
        <dbReference type="ARBA" id="ARBA00022475"/>
    </source>
</evidence>